<proteinExistence type="predicted"/>
<dbReference type="GO" id="GO:0001228">
    <property type="term" value="F:DNA-binding transcription activator activity, RNA polymerase II-specific"/>
    <property type="evidence" value="ECO:0007669"/>
    <property type="project" value="TreeGrafter"/>
</dbReference>
<reference evidence="8" key="1">
    <citation type="submission" date="2019-07" db="EMBL/GenBank/DDBJ databases">
        <title>Hyphodiscus hymeniophilus genome sequencing and assembly.</title>
        <authorList>
            <person name="Kramer G."/>
            <person name="Nodwell J."/>
        </authorList>
    </citation>
    <scope>NUCLEOTIDE SEQUENCE</scope>
    <source>
        <strain evidence="8">ATCC 34498</strain>
    </source>
</reference>
<keyword evidence="5" id="KW-0804">Transcription</keyword>
<keyword evidence="9" id="KW-1185">Reference proteome</keyword>
<protein>
    <submittedName>
        <fullName evidence="8">Transcription factor lepE</fullName>
    </submittedName>
</protein>
<dbReference type="OrthoDB" id="4337792at2759"/>
<name>A0A9P7B0H3_9HELO</name>
<evidence type="ECO:0000256" key="3">
    <source>
        <dbReference type="ARBA" id="ARBA00023015"/>
    </source>
</evidence>
<dbReference type="GO" id="GO:0008270">
    <property type="term" value="F:zinc ion binding"/>
    <property type="evidence" value="ECO:0007669"/>
    <property type="project" value="InterPro"/>
</dbReference>
<dbReference type="GO" id="GO:0006351">
    <property type="term" value="P:DNA-templated transcription"/>
    <property type="evidence" value="ECO:0007669"/>
    <property type="project" value="InterPro"/>
</dbReference>
<dbReference type="PANTHER" id="PTHR31944:SF131">
    <property type="entry name" value="HEME-RESPONSIVE ZINC FINGER TRANSCRIPTION FACTOR HAP1"/>
    <property type="match status" value="1"/>
</dbReference>
<dbReference type="AlphaFoldDB" id="A0A9P7B0H3"/>
<dbReference type="Proteomes" id="UP000785200">
    <property type="component" value="Unassembled WGS sequence"/>
</dbReference>
<gene>
    <name evidence="8" type="ORF">D0Z07_0875</name>
</gene>
<evidence type="ECO:0000256" key="6">
    <source>
        <dbReference type="ARBA" id="ARBA00023242"/>
    </source>
</evidence>
<evidence type="ECO:0000256" key="5">
    <source>
        <dbReference type="ARBA" id="ARBA00023163"/>
    </source>
</evidence>
<dbReference type="CDD" id="cd12148">
    <property type="entry name" value="fungal_TF_MHR"/>
    <property type="match status" value="1"/>
</dbReference>
<evidence type="ECO:0000256" key="2">
    <source>
        <dbReference type="ARBA" id="ARBA00022833"/>
    </source>
</evidence>
<evidence type="ECO:0000256" key="1">
    <source>
        <dbReference type="ARBA" id="ARBA00022723"/>
    </source>
</evidence>
<dbReference type="SMART" id="SM00906">
    <property type="entry name" value="Fungal_trans"/>
    <property type="match status" value="1"/>
</dbReference>
<keyword evidence="3" id="KW-0805">Transcription regulation</keyword>
<evidence type="ECO:0000259" key="7">
    <source>
        <dbReference type="SMART" id="SM00906"/>
    </source>
</evidence>
<organism evidence="8 9">
    <name type="scientific">Hyphodiscus hymeniophilus</name>
    <dbReference type="NCBI Taxonomy" id="353542"/>
    <lineage>
        <taxon>Eukaryota</taxon>
        <taxon>Fungi</taxon>
        <taxon>Dikarya</taxon>
        <taxon>Ascomycota</taxon>
        <taxon>Pezizomycotina</taxon>
        <taxon>Leotiomycetes</taxon>
        <taxon>Helotiales</taxon>
        <taxon>Hyphodiscaceae</taxon>
        <taxon>Hyphodiscus</taxon>
    </lineage>
</organism>
<evidence type="ECO:0000313" key="8">
    <source>
        <dbReference type="EMBL" id="KAG0652185.1"/>
    </source>
</evidence>
<feature type="domain" description="Xylanolytic transcriptional activator regulatory" evidence="7">
    <location>
        <begin position="159"/>
        <end position="233"/>
    </location>
</feature>
<sequence length="555" mass="62041">MIEIHREEASKIISGIRECKSLAKAIKVQRAAPWPCLPTADLPPKPVADQLVEYYLRTTETFYRILHVPSFERDYGALWVSDTPPDTAFLVQVKLVLAIGALAFDEQFSMRTLTIRWIYEAKTWLSGPKFKSRLGIQSLQTEILFLLARELVNIDGEPMWISAGALLRKAVFMGLHKDPTSLLISSHFAVEMRRRLWNTILEINMQSGLMLGGPPFISLDDFDTECPGNFDDDQLTAEAPTPKREDEFTNISIARAARKAFPIRLEATNFLNNFKSQGTYEETLRLDTELRAAFKALSRSLNACNSKTGPSPSNFERRVVDFIMHRYLSALHIPFFGPSLQETTYAYSRKVVVEASLKTWYAAYPLSFTTADQQANDATGSKGNDLGRLVACGSGFSRDTAWQAAILIAIELRAQLQEEESLGGIPLRPDLLSVLDDAKTWCLQCIRAGEINVKGYLLICVLTAQIKGLRCGVEKEEIPRLIIKSAEESIEECLPILKGMMTGLVGDGPNEMASNNPVGVMEDWDFMMSDDMFNLGDVDPMGWIFNDEIAQGLSL</sequence>
<dbReference type="InterPro" id="IPR007219">
    <property type="entry name" value="XnlR_reg_dom"/>
</dbReference>
<evidence type="ECO:0000256" key="4">
    <source>
        <dbReference type="ARBA" id="ARBA00023125"/>
    </source>
</evidence>
<dbReference type="Pfam" id="PF04082">
    <property type="entry name" value="Fungal_trans"/>
    <property type="match status" value="1"/>
</dbReference>
<keyword evidence="6" id="KW-0539">Nucleus</keyword>
<keyword evidence="1" id="KW-0479">Metal-binding</keyword>
<dbReference type="InterPro" id="IPR051430">
    <property type="entry name" value="Fungal_TF_Env_Response"/>
</dbReference>
<keyword evidence="4" id="KW-0238">DNA-binding</keyword>
<comment type="caution">
    <text evidence="8">The sequence shown here is derived from an EMBL/GenBank/DDBJ whole genome shotgun (WGS) entry which is preliminary data.</text>
</comment>
<dbReference type="PANTHER" id="PTHR31944">
    <property type="entry name" value="HEME-RESPONSIVE ZINC FINGER TRANSCRIPTION FACTOR HAP1"/>
    <property type="match status" value="1"/>
</dbReference>
<evidence type="ECO:0000313" key="9">
    <source>
        <dbReference type="Proteomes" id="UP000785200"/>
    </source>
</evidence>
<dbReference type="GO" id="GO:0000978">
    <property type="term" value="F:RNA polymerase II cis-regulatory region sequence-specific DNA binding"/>
    <property type="evidence" value="ECO:0007669"/>
    <property type="project" value="TreeGrafter"/>
</dbReference>
<accession>A0A9P7B0H3</accession>
<keyword evidence="2" id="KW-0862">Zinc</keyword>
<dbReference type="EMBL" id="VNKQ01000003">
    <property type="protein sequence ID" value="KAG0652185.1"/>
    <property type="molecule type" value="Genomic_DNA"/>
</dbReference>
<dbReference type="GO" id="GO:0005634">
    <property type="term" value="C:nucleus"/>
    <property type="evidence" value="ECO:0007669"/>
    <property type="project" value="TreeGrafter"/>
</dbReference>